<organism evidence="1 2">
    <name type="scientific">Streptomyces cinerochromogenes</name>
    <dbReference type="NCBI Taxonomy" id="66422"/>
    <lineage>
        <taxon>Bacteria</taxon>
        <taxon>Bacillati</taxon>
        <taxon>Actinomycetota</taxon>
        <taxon>Actinomycetes</taxon>
        <taxon>Kitasatosporales</taxon>
        <taxon>Streptomycetaceae</taxon>
        <taxon>Streptomyces</taxon>
    </lineage>
</organism>
<dbReference type="Proteomes" id="UP001604267">
    <property type="component" value="Unassembled WGS sequence"/>
</dbReference>
<gene>
    <name evidence="1" type="ORF">ACGFZB_09150</name>
</gene>
<dbReference type="RefSeq" id="WP_392816808.1">
    <property type="nucleotide sequence ID" value="NZ_JBICYV010000004.1"/>
</dbReference>
<comment type="caution">
    <text evidence="1">The sequence shown here is derived from an EMBL/GenBank/DDBJ whole genome shotgun (WGS) entry which is preliminary data.</text>
</comment>
<evidence type="ECO:0000313" key="1">
    <source>
        <dbReference type="EMBL" id="MFG3010614.1"/>
    </source>
</evidence>
<evidence type="ECO:0000313" key="2">
    <source>
        <dbReference type="Proteomes" id="UP001604267"/>
    </source>
</evidence>
<accession>A0ABW7B0D4</accession>
<proteinExistence type="predicted"/>
<sequence length="124" mass="13336">MASDPGIELKALLAQMSGFPIGDKDYVSYFINDSGERVIFVQKRGEKSGTLLHSDMDWEPKPVNGPTTTMADVATPEQKEALAKVNPGGGLFSTPMCGGVILDRAEAKWLDACYSASEPLRSVN</sequence>
<protein>
    <submittedName>
        <fullName evidence="1">Uncharacterized protein</fullName>
    </submittedName>
</protein>
<reference evidence="1 2" key="1">
    <citation type="submission" date="2024-10" db="EMBL/GenBank/DDBJ databases">
        <title>The Natural Products Discovery Center: Release of the First 8490 Sequenced Strains for Exploring Actinobacteria Biosynthetic Diversity.</title>
        <authorList>
            <person name="Kalkreuter E."/>
            <person name="Kautsar S.A."/>
            <person name="Yang D."/>
            <person name="Bader C.D."/>
            <person name="Teijaro C.N."/>
            <person name="Fluegel L."/>
            <person name="Davis C.M."/>
            <person name="Simpson J.R."/>
            <person name="Lauterbach L."/>
            <person name="Steele A.D."/>
            <person name="Gui C."/>
            <person name="Meng S."/>
            <person name="Li G."/>
            <person name="Viehrig K."/>
            <person name="Ye F."/>
            <person name="Su P."/>
            <person name="Kiefer A.F."/>
            <person name="Nichols A."/>
            <person name="Cepeda A.J."/>
            <person name="Yan W."/>
            <person name="Fan B."/>
            <person name="Jiang Y."/>
            <person name="Adhikari A."/>
            <person name="Zheng C.-J."/>
            <person name="Schuster L."/>
            <person name="Cowan T.M."/>
            <person name="Smanski M.J."/>
            <person name="Chevrette M.G."/>
            <person name="De Carvalho L.P.S."/>
            <person name="Shen B."/>
        </authorList>
    </citation>
    <scope>NUCLEOTIDE SEQUENCE [LARGE SCALE GENOMIC DNA]</scope>
    <source>
        <strain evidence="1 2">NPDC048320</strain>
    </source>
</reference>
<dbReference type="EMBL" id="JBICYV010000004">
    <property type="protein sequence ID" value="MFG3010614.1"/>
    <property type="molecule type" value="Genomic_DNA"/>
</dbReference>
<name>A0ABW7B0D4_9ACTN</name>
<keyword evidence="2" id="KW-1185">Reference proteome</keyword>